<feature type="domain" description="FtsK" evidence="8">
    <location>
        <begin position="975"/>
        <end position="1165"/>
    </location>
</feature>
<keyword evidence="6" id="KW-0812">Transmembrane</keyword>
<feature type="domain" description="FHA" evidence="7">
    <location>
        <begin position="103"/>
        <end position="152"/>
    </location>
</feature>
<evidence type="ECO:0000256" key="6">
    <source>
        <dbReference type="SAM" id="Phobius"/>
    </source>
</evidence>
<dbReference type="PROSITE" id="PS50006">
    <property type="entry name" value="FHA_DOMAIN"/>
    <property type="match status" value="1"/>
</dbReference>
<dbReference type="InterPro" id="IPR003593">
    <property type="entry name" value="AAA+_ATPase"/>
</dbReference>
<accession>A0ABP7BQC8</accession>
<reference evidence="10" key="1">
    <citation type="journal article" date="2019" name="Int. J. Syst. Evol. Microbiol.">
        <title>The Global Catalogue of Microorganisms (GCM) 10K type strain sequencing project: providing services to taxonomists for standard genome sequencing and annotation.</title>
        <authorList>
            <consortium name="The Broad Institute Genomics Platform"/>
            <consortium name="The Broad Institute Genome Sequencing Center for Infectious Disease"/>
            <person name="Wu L."/>
            <person name="Ma J."/>
        </authorList>
    </citation>
    <scope>NUCLEOTIDE SEQUENCE [LARGE SCALE GENOMIC DNA]</scope>
    <source>
        <strain evidence="10">JCM 30742</strain>
    </source>
</reference>
<keyword evidence="3 4" id="KW-0067">ATP-binding</keyword>
<dbReference type="Pfam" id="PF00498">
    <property type="entry name" value="FHA"/>
    <property type="match status" value="1"/>
</dbReference>
<name>A0ABP7BQC8_9MICC</name>
<keyword evidence="6" id="KW-1133">Transmembrane helix</keyword>
<evidence type="ECO:0000256" key="5">
    <source>
        <dbReference type="SAM" id="MobiDB-lite"/>
    </source>
</evidence>
<feature type="domain" description="FtsK" evidence="8">
    <location>
        <begin position="635"/>
        <end position="825"/>
    </location>
</feature>
<evidence type="ECO:0000256" key="2">
    <source>
        <dbReference type="ARBA" id="ARBA00022741"/>
    </source>
</evidence>
<evidence type="ECO:0000256" key="4">
    <source>
        <dbReference type="PROSITE-ProRule" id="PRU00289"/>
    </source>
</evidence>
<dbReference type="CDD" id="cd00060">
    <property type="entry name" value="FHA"/>
    <property type="match status" value="1"/>
</dbReference>
<dbReference type="SUPFAM" id="SSF52540">
    <property type="entry name" value="P-loop containing nucleoside triphosphate hydrolases"/>
    <property type="match status" value="4"/>
</dbReference>
<dbReference type="PANTHER" id="PTHR22683:SF1">
    <property type="entry name" value="TYPE VII SECRETION SYSTEM PROTEIN ESSC"/>
    <property type="match status" value="1"/>
</dbReference>
<feature type="binding site" evidence="4">
    <location>
        <begin position="653"/>
        <end position="660"/>
    </location>
    <ligand>
        <name>ATP</name>
        <dbReference type="ChEBI" id="CHEBI:30616"/>
    </ligand>
</feature>
<dbReference type="EMBL" id="BAABEO010000001">
    <property type="protein sequence ID" value="GAA3665425.1"/>
    <property type="molecule type" value="Genomic_DNA"/>
</dbReference>
<keyword evidence="10" id="KW-1185">Reference proteome</keyword>
<feature type="region of interest" description="Disordered" evidence="5">
    <location>
        <begin position="182"/>
        <end position="220"/>
    </location>
</feature>
<dbReference type="CDD" id="cd01127">
    <property type="entry name" value="TrwB_TraG_TraD_VirD4"/>
    <property type="match status" value="1"/>
</dbReference>
<gene>
    <name evidence="9" type="ORF">GCM10023081_00350</name>
</gene>
<dbReference type="PANTHER" id="PTHR22683">
    <property type="entry name" value="SPORULATION PROTEIN RELATED"/>
    <property type="match status" value="1"/>
</dbReference>
<evidence type="ECO:0000313" key="9">
    <source>
        <dbReference type="EMBL" id="GAA3665425.1"/>
    </source>
</evidence>
<dbReference type="InterPro" id="IPR050206">
    <property type="entry name" value="FtsK/SpoIIIE/SftA"/>
</dbReference>
<dbReference type="InterPro" id="IPR008984">
    <property type="entry name" value="SMAD_FHA_dom_sf"/>
</dbReference>
<evidence type="ECO:0000256" key="3">
    <source>
        <dbReference type="ARBA" id="ARBA00022840"/>
    </source>
</evidence>
<dbReference type="InterPro" id="IPR027417">
    <property type="entry name" value="P-loop_NTPase"/>
</dbReference>
<evidence type="ECO:0000256" key="1">
    <source>
        <dbReference type="ARBA" id="ARBA00022553"/>
    </source>
</evidence>
<dbReference type="RefSeq" id="WP_345147571.1">
    <property type="nucleotide sequence ID" value="NZ_BAABEO010000001.1"/>
</dbReference>
<comment type="caution">
    <text evidence="9">The sequence shown here is derived from an EMBL/GenBank/DDBJ whole genome shotgun (WGS) entry which is preliminary data.</text>
</comment>
<keyword evidence="6" id="KW-0472">Membrane</keyword>
<dbReference type="PROSITE" id="PS50901">
    <property type="entry name" value="FTSK"/>
    <property type="match status" value="2"/>
</dbReference>
<evidence type="ECO:0000313" key="10">
    <source>
        <dbReference type="Proteomes" id="UP001500752"/>
    </source>
</evidence>
<dbReference type="SMART" id="SM00240">
    <property type="entry name" value="FHA"/>
    <property type="match status" value="1"/>
</dbReference>
<dbReference type="InterPro" id="IPR002543">
    <property type="entry name" value="FtsK_dom"/>
</dbReference>
<dbReference type="Proteomes" id="UP001500752">
    <property type="component" value="Unassembled WGS sequence"/>
</dbReference>
<dbReference type="Gene3D" id="2.60.200.20">
    <property type="match status" value="1"/>
</dbReference>
<dbReference type="Gene3D" id="3.40.50.300">
    <property type="entry name" value="P-loop containing nucleotide triphosphate hydrolases"/>
    <property type="match status" value="4"/>
</dbReference>
<evidence type="ECO:0000259" key="8">
    <source>
        <dbReference type="PROSITE" id="PS50901"/>
    </source>
</evidence>
<dbReference type="SUPFAM" id="SSF49879">
    <property type="entry name" value="SMAD/FHA domain"/>
    <property type="match status" value="1"/>
</dbReference>
<dbReference type="SMART" id="SM00382">
    <property type="entry name" value="AAA"/>
    <property type="match status" value="3"/>
</dbReference>
<keyword evidence="1" id="KW-0597">Phosphoprotein</keyword>
<protein>
    <submittedName>
        <fullName evidence="9">Type VII secretion protein EccC</fullName>
    </submittedName>
</protein>
<sequence length="1452" mass="154072">MRVLIDLDGHRLECEVAHAAPATTLADLVEAAGGPRLAPDEAVFVDEAEVRGSTPVSELVLLEGSRISRAPWRTPQRVHGWSVTLAGGERVGVVIEVPQGREMLIGRSPHADLSLPTESASWNHFRLRREDDGLRVVDAGSTNGTLVNGYRIGDDGVLVTETATVTAGGTVLLVRPSLEETPAPAPGSLHNLTPAATAPFNRPPRPGRAPAGDSLVPPSRKDVPPANKFSYITVLAPLVMAVAMVLILRDLRFAMFAMLSPVMAVGMWFEQKRRHAKGLKEEDERFSGALEDFEQEIRTAAEAETARRHLTIPDPATVVRRPALPATSLWQRRADADDFLALHAGTGDVPWTPDVDRTAGSRPDEQVKDSLAAARLQAAPVLVDLTDAGVVGLVGSREGALALARSLLAQAAVHVGPADLTVGVFCDAGRADEWEWASWLPHTRQAGSSTGQQWMSAHRETSLAMLRTLKDSVQELPTQALLVVLDSEVLTEGRDAPARALLGMGRSLPGVHVNPQQRPPRVAGIVIAASEEQLPASCTTIIRVGADAAATVDQPEDLTRVEDVILAGLDRDEALRCAMRLARFDDPELNVAGASLPSLVRLPGLLGYERPDASTIRRLWQAPTGISTPIGTGENGQLTLDLVKDGPHGLVGGTTGSGKSEFLRSLVAGLAARNDPTRLNFILVDFKGGAAFKACERLPHTIGTISNLDEQLADRALRALEAEMERRQRVFAEAGEGIDNLNAYLATNPAEPMPRLLLVIDEFAMLAKDFPDVLKALVSVGAVGRTLGVHMILATQRPAGVVSDDILANTNLRVALRVQSREDSTNVIGVPAASAIGRAQMGRAFVKLGQDDITPVQTALVTGQAQLGGGPAVDVREVRQFGIPVPPAAPPRSALPDENDLDLLIDAVVAANAEAGYAPPRQVWPEALGERVELEGFLPGSIPSYDGDGDGGALADPSPTTPAPPLLPTVGGLRGSTVLVTLVDEPDLQRQSADGWDMSTGNLLLMGVAGSGTSTTLASIALALAKDADPAELDLMVLDLGSGELEPLKALPHTVAYVGTGAGAKEQQARFLRHLNTELESRRAEPRGRRHTVVLLDGLASLRDEFQDFEGQELLALLYRAYADGPALGLSFAVSTTRAKAVPSAMNEVTLQRWIFRLADTYDYSSLGVKGKAVPAPLPGRCVDPRTSLQMHVATPHIGLEAAVDRVRQDWAHAPAKTPAIRRLPSTVTLPELGVQPRLTEEPWLIPVGLREADLAPAFLEVYEGEHALISGPSRSGKSTLLLALAAALRGAPTSRGPAQVWGICDRRSPLANADLANTVLDRVAVGTDDVPALLASLRLERGTVFLLIDDAERFEDTDQSIAGVVASGQPGLCIIAAGRAADLRGLYSHWTKTVRKSRLGVLLQPDINYDGELLGVTLPRKAPVALTAGRGYLGVGGQVGLIQSMSPEGGA</sequence>
<keyword evidence="2 4" id="KW-0547">Nucleotide-binding</keyword>
<organism evidence="9 10">
    <name type="scientific">Arthrobacter ginkgonis</name>
    <dbReference type="NCBI Taxonomy" id="1630594"/>
    <lineage>
        <taxon>Bacteria</taxon>
        <taxon>Bacillati</taxon>
        <taxon>Actinomycetota</taxon>
        <taxon>Actinomycetes</taxon>
        <taxon>Micrococcales</taxon>
        <taxon>Micrococcaceae</taxon>
        <taxon>Arthrobacter</taxon>
    </lineage>
</organism>
<dbReference type="Pfam" id="PF01580">
    <property type="entry name" value="FtsK_SpoIIIE"/>
    <property type="match status" value="2"/>
</dbReference>
<dbReference type="InterPro" id="IPR000253">
    <property type="entry name" value="FHA_dom"/>
</dbReference>
<feature type="region of interest" description="Disordered" evidence="5">
    <location>
        <begin position="947"/>
        <end position="970"/>
    </location>
</feature>
<proteinExistence type="predicted"/>
<evidence type="ECO:0000259" key="7">
    <source>
        <dbReference type="PROSITE" id="PS50006"/>
    </source>
</evidence>
<feature type="transmembrane region" description="Helical" evidence="6">
    <location>
        <begin position="229"/>
        <end position="248"/>
    </location>
</feature>
<feature type="binding site" evidence="4">
    <location>
        <begin position="1007"/>
        <end position="1014"/>
    </location>
    <ligand>
        <name>ATP</name>
        <dbReference type="ChEBI" id="CHEBI:30616"/>
    </ligand>
</feature>